<proteinExistence type="predicted"/>
<evidence type="ECO:0000313" key="2">
    <source>
        <dbReference type="EMBL" id="MPC36835.1"/>
    </source>
</evidence>
<feature type="region of interest" description="Disordered" evidence="1">
    <location>
        <begin position="46"/>
        <end position="92"/>
    </location>
</feature>
<name>A0A5B7ETW2_PORTR</name>
<keyword evidence="3" id="KW-1185">Reference proteome</keyword>
<dbReference type="Proteomes" id="UP000324222">
    <property type="component" value="Unassembled WGS sequence"/>
</dbReference>
<organism evidence="2 3">
    <name type="scientific">Portunus trituberculatus</name>
    <name type="common">Swimming crab</name>
    <name type="synonym">Neptunus trituberculatus</name>
    <dbReference type="NCBI Taxonomy" id="210409"/>
    <lineage>
        <taxon>Eukaryota</taxon>
        <taxon>Metazoa</taxon>
        <taxon>Ecdysozoa</taxon>
        <taxon>Arthropoda</taxon>
        <taxon>Crustacea</taxon>
        <taxon>Multicrustacea</taxon>
        <taxon>Malacostraca</taxon>
        <taxon>Eumalacostraca</taxon>
        <taxon>Eucarida</taxon>
        <taxon>Decapoda</taxon>
        <taxon>Pleocyemata</taxon>
        <taxon>Brachyura</taxon>
        <taxon>Eubrachyura</taxon>
        <taxon>Portunoidea</taxon>
        <taxon>Portunidae</taxon>
        <taxon>Portuninae</taxon>
        <taxon>Portunus</taxon>
    </lineage>
</organism>
<sequence length="92" mass="9481">MCRPPCNDWEGLTSGEDHSAAAAASHVGSGIGRLCATTHSDSTLTEAAGTAGRSEHIHGGGCVSGKTGGENHRHCSCPPPPCHRPRDSSHLW</sequence>
<evidence type="ECO:0000256" key="1">
    <source>
        <dbReference type="SAM" id="MobiDB-lite"/>
    </source>
</evidence>
<comment type="caution">
    <text evidence="2">The sequence shown here is derived from an EMBL/GenBank/DDBJ whole genome shotgun (WGS) entry which is preliminary data.</text>
</comment>
<evidence type="ECO:0000313" key="3">
    <source>
        <dbReference type="Proteomes" id="UP000324222"/>
    </source>
</evidence>
<gene>
    <name evidence="2" type="ORF">E2C01_030302</name>
</gene>
<protein>
    <submittedName>
        <fullName evidence="2">Uncharacterized protein</fullName>
    </submittedName>
</protein>
<accession>A0A5B7ETW2</accession>
<dbReference type="EMBL" id="VSRR010003618">
    <property type="protein sequence ID" value="MPC36835.1"/>
    <property type="molecule type" value="Genomic_DNA"/>
</dbReference>
<feature type="compositionally biased region" description="Gly residues" evidence="1">
    <location>
        <begin position="59"/>
        <end position="68"/>
    </location>
</feature>
<reference evidence="2 3" key="1">
    <citation type="submission" date="2019-05" db="EMBL/GenBank/DDBJ databases">
        <title>Another draft genome of Portunus trituberculatus and its Hox gene families provides insights of decapod evolution.</title>
        <authorList>
            <person name="Jeong J.-H."/>
            <person name="Song I."/>
            <person name="Kim S."/>
            <person name="Choi T."/>
            <person name="Kim D."/>
            <person name="Ryu S."/>
            <person name="Kim W."/>
        </authorList>
    </citation>
    <scope>NUCLEOTIDE SEQUENCE [LARGE SCALE GENOMIC DNA]</scope>
    <source>
        <tissue evidence="2">Muscle</tissue>
    </source>
</reference>
<dbReference type="AlphaFoldDB" id="A0A5B7ETW2"/>